<gene>
    <name evidence="2" type="ORF">C8F04DRAFT_1255642</name>
</gene>
<dbReference type="Gene3D" id="3.60.130.30">
    <property type="match status" value="1"/>
</dbReference>
<evidence type="ECO:0000256" key="1">
    <source>
        <dbReference type="SAM" id="MobiDB-lite"/>
    </source>
</evidence>
<proteinExistence type="predicted"/>
<evidence type="ECO:0000313" key="3">
    <source>
        <dbReference type="Proteomes" id="UP001218188"/>
    </source>
</evidence>
<evidence type="ECO:0000313" key="2">
    <source>
        <dbReference type="EMBL" id="KAJ7038721.1"/>
    </source>
</evidence>
<feature type="region of interest" description="Disordered" evidence="1">
    <location>
        <begin position="1"/>
        <end position="24"/>
    </location>
</feature>
<dbReference type="Proteomes" id="UP001218188">
    <property type="component" value="Unassembled WGS sequence"/>
</dbReference>
<sequence>MAEPPRPAPRQTRSGAEFSPFNFDNAIPYRTDRVSLRELLVRRAAHPDSDNESLCGSDSDDDDSDDDRADSDRAAPVFTGRMHRASAQAAQKTMDARKNAAPATFTRWVTPPAPPTPKPFLATGIRVRPPNAPPDPRGPTFTHWHTPPPPPPPKSFLERVIRVVRRSPSPPPSPAPDRGTPVPLAARDHQNKPARRRVTPEQRVKKRSRDRRVRREHREERRLKSGSALKGITQLRIRGTTALRLELNIEDYALPVASSGWMGKRQVEPERREYTLDEARAIDPEFEVYEWDGVPQPVIDRDNHVLLVLGGFPPNAPDWQKDVAEAAARAMEAAAEEIYHGPKWRKKAKANAANPPRRGGHAAESVGASMGGGQPHPMMLRHSAVNLAAFAGLFGLKCFERLAGWTNVLFMAFAPDLHQYYQATINGLLEWDANQPHTKHLKRNFRAAFSVFTTATFNFGPITVTFPHIDFGNLAWGWCVITALGWFNPDRGGHLILWDLKLIIRFPPGASILIPSAILRHSNGIFRWVYNGFRTDRDINISTSTTPQERAQRQADRAARWQEGVKMYKIWRTGSKAGRG</sequence>
<feature type="region of interest" description="Disordered" evidence="1">
    <location>
        <begin position="345"/>
        <end position="373"/>
    </location>
</feature>
<feature type="compositionally biased region" description="Acidic residues" evidence="1">
    <location>
        <begin position="58"/>
        <end position="69"/>
    </location>
</feature>
<accession>A0AAD6X8F5</accession>
<feature type="region of interest" description="Disordered" evidence="1">
    <location>
        <begin position="43"/>
        <end position="225"/>
    </location>
</feature>
<organism evidence="2 3">
    <name type="scientific">Mycena alexandri</name>
    <dbReference type="NCBI Taxonomy" id="1745969"/>
    <lineage>
        <taxon>Eukaryota</taxon>
        <taxon>Fungi</taxon>
        <taxon>Dikarya</taxon>
        <taxon>Basidiomycota</taxon>
        <taxon>Agaricomycotina</taxon>
        <taxon>Agaricomycetes</taxon>
        <taxon>Agaricomycetidae</taxon>
        <taxon>Agaricales</taxon>
        <taxon>Marasmiineae</taxon>
        <taxon>Mycenaceae</taxon>
        <taxon>Mycena</taxon>
    </lineage>
</organism>
<feature type="compositionally biased region" description="Basic residues" evidence="1">
    <location>
        <begin position="204"/>
        <end position="215"/>
    </location>
</feature>
<comment type="caution">
    <text evidence="2">The sequence shown here is derived from an EMBL/GenBank/DDBJ whole genome shotgun (WGS) entry which is preliminary data.</text>
</comment>
<name>A0AAD6X8F5_9AGAR</name>
<dbReference type="AlphaFoldDB" id="A0AAD6X8F5"/>
<protein>
    <submittedName>
        <fullName evidence="2">Uncharacterized protein</fullName>
    </submittedName>
</protein>
<dbReference type="EMBL" id="JARJCM010000030">
    <property type="protein sequence ID" value="KAJ7038721.1"/>
    <property type="molecule type" value="Genomic_DNA"/>
</dbReference>
<keyword evidence="3" id="KW-1185">Reference proteome</keyword>
<reference evidence="2" key="1">
    <citation type="submission" date="2023-03" db="EMBL/GenBank/DDBJ databases">
        <title>Massive genome expansion in bonnet fungi (Mycena s.s.) driven by repeated elements and novel gene families across ecological guilds.</title>
        <authorList>
            <consortium name="Lawrence Berkeley National Laboratory"/>
            <person name="Harder C.B."/>
            <person name="Miyauchi S."/>
            <person name="Viragh M."/>
            <person name="Kuo A."/>
            <person name="Thoen E."/>
            <person name="Andreopoulos B."/>
            <person name="Lu D."/>
            <person name="Skrede I."/>
            <person name="Drula E."/>
            <person name="Henrissat B."/>
            <person name="Morin E."/>
            <person name="Kohler A."/>
            <person name="Barry K."/>
            <person name="LaButti K."/>
            <person name="Morin E."/>
            <person name="Salamov A."/>
            <person name="Lipzen A."/>
            <person name="Mereny Z."/>
            <person name="Hegedus B."/>
            <person name="Baldrian P."/>
            <person name="Stursova M."/>
            <person name="Weitz H."/>
            <person name="Taylor A."/>
            <person name="Grigoriev I.V."/>
            <person name="Nagy L.G."/>
            <person name="Martin F."/>
            <person name="Kauserud H."/>
        </authorList>
    </citation>
    <scope>NUCLEOTIDE SEQUENCE</scope>
    <source>
        <strain evidence="2">CBHHK200</strain>
    </source>
</reference>